<evidence type="ECO:0000313" key="9">
    <source>
        <dbReference type="Proteomes" id="UP000008143"/>
    </source>
</evidence>
<evidence type="ECO:0000256" key="6">
    <source>
        <dbReference type="SAM" id="MobiDB-lite"/>
    </source>
</evidence>
<evidence type="ECO:0000313" key="8">
    <source>
        <dbReference type="Ensembl" id="ENSXETP00000066409"/>
    </source>
</evidence>
<evidence type="ECO:0000256" key="1">
    <source>
        <dbReference type="ARBA" id="ARBA00004141"/>
    </source>
</evidence>
<evidence type="ECO:0000256" key="4">
    <source>
        <dbReference type="ARBA" id="ARBA00022989"/>
    </source>
</evidence>
<reference evidence="8" key="1">
    <citation type="journal article" date="2010" name="Science">
        <title>The genome of the Western clawed frog Xenopus tropicalis.</title>
        <authorList>
            <person name="Hellsten U."/>
            <person name="Harland R.M."/>
            <person name="Gilchrist M.J."/>
            <person name="Hendrix D."/>
            <person name="Jurka J."/>
            <person name="Kapitonov V."/>
            <person name="Ovcharenko I."/>
            <person name="Putnam N.H."/>
            <person name="Shu S."/>
            <person name="Taher L."/>
            <person name="Blitz I.L."/>
            <person name="Blumberg B."/>
            <person name="Dichmann D.S."/>
            <person name="Dubchak I."/>
            <person name="Amaya E."/>
            <person name="Detter J.C."/>
            <person name="Fletcher R."/>
            <person name="Gerhard D.S."/>
            <person name="Goodstein D."/>
            <person name="Graves T."/>
            <person name="Grigoriev I.V."/>
            <person name="Grimwood J."/>
            <person name="Kawashima T."/>
            <person name="Lindquist E."/>
            <person name="Lucas S.M."/>
            <person name="Mead P.E."/>
            <person name="Mitros T."/>
            <person name="Ogino H."/>
            <person name="Ohta Y."/>
            <person name="Poliakov A.V."/>
            <person name="Pollet N."/>
            <person name="Robert J."/>
            <person name="Salamov A."/>
            <person name="Sater A.K."/>
            <person name="Schmutz J."/>
            <person name="Terry A."/>
            <person name="Vize P.D."/>
            <person name="Warren W.C."/>
            <person name="Wells D."/>
            <person name="Wills A."/>
            <person name="Wilson R.K."/>
            <person name="Zimmerman L.B."/>
            <person name="Zorn A.M."/>
            <person name="Grainger R."/>
            <person name="Grammer T."/>
            <person name="Khokha M.K."/>
            <person name="Richardson P.M."/>
            <person name="Rokhsar D.S."/>
        </authorList>
    </citation>
    <scope>NUCLEOTIDE SEQUENCE [LARGE SCALE GENOMIC DNA]</scope>
    <source>
        <strain evidence="8">Nigerian</strain>
    </source>
</reference>
<dbReference type="PANTHER" id="PTHR28628">
    <property type="entry name" value="TRANSMEMBRANE PROTEIN 88-RELATED"/>
    <property type="match status" value="1"/>
</dbReference>
<organism evidence="8">
    <name type="scientific">Xenopus tropicalis</name>
    <name type="common">Western clawed frog</name>
    <name type="synonym">Silurana tropicalis</name>
    <dbReference type="NCBI Taxonomy" id="8364"/>
    <lineage>
        <taxon>Eukaryota</taxon>
        <taxon>Metazoa</taxon>
        <taxon>Chordata</taxon>
        <taxon>Craniata</taxon>
        <taxon>Vertebrata</taxon>
        <taxon>Euteleostomi</taxon>
        <taxon>Amphibia</taxon>
        <taxon>Batrachia</taxon>
        <taxon>Anura</taxon>
        <taxon>Pipoidea</taxon>
        <taxon>Pipidae</taxon>
        <taxon>Xenopodinae</taxon>
        <taxon>Xenopus</taxon>
        <taxon>Silurana</taxon>
    </lineage>
</organism>
<dbReference type="Xenbase" id="XB-GENE-5909232">
    <property type="gene designation" value="tmem278"/>
</dbReference>
<evidence type="ECO:0000256" key="5">
    <source>
        <dbReference type="ARBA" id="ARBA00023136"/>
    </source>
</evidence>
<evidence type="ECO:0000256" key="7">
    <source>
        <dbReference type="SAM" id="Phobius"/>
    </source>
</evidence>
<dbReference type="OMA" id="CCLAWTL"/>
<dbReference type="Ensembl" id="ENSXETT00000075889">
    <property type="protein sequence ID" value="ENSXETP00000066409"/>
    <property type="gene ID" value="ENSXETG00000036319"/>
</dbReference>
<name>A0A6I8QCZ2_XENTR</name>
<feature type="compositionally biased region" description="Acidic residues" evidence="6">
    <location>
        <begin position="1"/>
        <end position="13"/>
    </location>
</feature>
<comment type="similarity">
    <text evidence="2">Belongs to the TMEM88 family.</text>
</comment>
<reference evidence="8" key="2">
    <citation type="submission" date="2020-05" db="UniProtKB">
        <authorList>
            <consortium name="Ensembl"/>
        </authorList>
    </citation>
    <scope>IDENTIFICATION</scope>
</reference>
<dbReference type="AlphaFoldDB" id="A0A6I8QCZ2"/>
<dbReference type="CTD" id="643965"/>
<dbReference type="Ensembl" id="ENSXETT00000115238">
    <property type="protein sequence ID" value="ENSXETP00000109442"/>
    <property type="gene ID" value="ENSXETG00000036319"/>
</dbReference>
<keyword evidence="3 7" id="KW-0812">Transmembrane</keyword>
<evidence type="ECO:0000313" key="10">
    <source>
        <dbReference type="RefSeq" id="XP_002938658.3"/>
    </source>
</evidence>
<dbReference type="PANTHER" id="PTHR28628:SF4">
    <property type="entry name" value="TRANSMEMBRANE PROTEIN 88B"/>
    <property type="match status" value="1"/>
</dbReference>
<sequence length="179" mass="20642">MSDQDIEDFEADSMSDTSRMIPGLPPYNMEDQLLPMESRSRWGCWMWTLLVTGANFVAFLANFIILFFIFTIVLTPTIVVVYFGFQCHSRVLHSDASYCKTLLDDNSSSALIILGFVMMSPLIVLAMAVYCGLARRLRLFMCFQPYTRALYKGVRWRWYEEGGICGCAREWNNHVKAWV</sequence>
<dbReference type="Bgee" id="ENSXETG00000036319">
    <property type="expression patterns" value="Expressed in brain and 1 other cell type or tissue"/>
</dbReference>
<feature type="region of interest" description="Disordered" evidence="6">
    <location>
        <begin position="1"/>
        <end position="20"/>
    </location>
</feature>
<dbReference type="Proteomes" id="UP000008143">
    <property type="component" value="Chromosome 7"/>
</dbReference>
<gene>
    <name evidence="11" type="primary">tmem278</name>
    <name evidence="8 10" type="synonym">tmem88</name>
</gene>
<evidence type="ECO:0000313" key="11">
    <source>
        <dbReference type="Xenbase" id="XB-GENE-5909232"/>
    </source>
</evidence>
<dbReference type="InterPro" id="IPR033355">
    <property type="entry name" value="TMEM88"/>
</dbReference>
<keyword evidence="9" id="KW-1185">Reference proteome</keyword>
<comment type="subcellular location">
    <subcellularLocation>
        <location evidence="1">Membrane</location>
        <topology evidence="1">Multi-pass membrane protein</topology>
    </subcellularLocation>
</comment>
<proteinExistence type="inferred from homology"/>
<evidence type="ECO:0000256" key="3">
    <source>
        <dbReference type="ARBA" id="ARBA00022692"/>
    </source>
</evidence>
<protein>
    <submittedName>
        <fullName evidence="8 10">Transmembrane protein 88</fullName>
    </submittedName>
</protein>
<dbReference type="KEGG" id="xtr:100380134"/>
<evidence type="ECO:0000256" key="2">
    <source>
        <dbReference type="ARBA" id="ARBA00005734"/>
    </source>
</evidence>
<feature type="transmembrane region" description="Helical" evidence="7">
    <location>
        <begin position="110"/>
        <end position="133"/>
    </location>
</feature>
<dbReference type="GO" id="GO:0005886">
    <property type="term" value="C:plasma membrane"/>
    <property type="evidence" value="ECO:0000318"/>
    <property type="project" value="GO_Central"/>
</dbReference>
<dbReference type="AGR" id="Xenbase:XB-GENE-5909232"/>
<feature type="transmembrane region" description="Helical" evidence="7">
    <location>
        <begin position="44"/>
        <end position="74"/>
    </location>
</feature>
<keyword evidence="4 7" id="KW-1133">Transmembrane helix</keyword>
<dbReference type="RefSeq" id="XP_002938658.3">
    <property type="nucleotide sequence ID" value="XM_002938612.4"/>
</dbReference>
<keyword evidence="5 7" id="KW-0472">Membrane</keyword>
<dbReference type="GeneTree" id="ENSGT00940000163776"/>
<accession>A0A6I8QCZ2</accession>
<reference evidence="10" key="3">
    <citation type="submission" date="2025-04" db="UniProtKB">
        <authorList>
            <consortium name="RefSeq"/>
        </authorList>
    </citation>
    <scope>IDENTIFICATION</scope>
    <source>
        <strain evidence="10">Nigerian</strain>
        <tissue evidence="10">Liver and blood</tissue>
    </source>
</reference>
<dbReference type="OrthoDB" id="9948320at2759"/>